<name>A0A4Y7T5Q6_COPMI</name>
<keyword evidence="2" id="KW-0808">Transferase</keyword>
<dbReference type="Proteomes" id="UP000298030">
    <property type="component" value="Unassembled WGS sequence"/>
</dbReference>
<proteinExistence type="predicted"/>
<dbReference type="GO" id="GO:0005634">
    <property type="term" value="C:nucleus"/>
    <property type="evidence" value="ECO:0007669"/>
    <property type="project" value="TreeGrafter"/>
</dbReference>
<evidence type="ECO:0000313" key="10">
    <source>
        <dbReference type="Proteomes" id="UP000298030"/>
    </source>
</evidence>
<dbReference type="PANTHER" id="PTHR45747:SF4">
    <property type="entry name" value="HISTONE-LYSINE N-METHYLTRANSFERASE E(Z)"/>
    <property type="match status" value="1"/>
</dbReference>
<dbReference type="SMART" id="SM00317">
    <property type="entry name" value="SET"/>
    <property type="match status" value="1"/>
</dbReference>
<dbReference type="GO" id="GO:0003682">
    <property type="term" value="F:chromatin binding"/>
    <property type="evidence" value="ECO:0007669"/>
    <property type="project" value="TreeGrafter"/>
</dbReference>
<dbReference type="GO" id="GO:0032259">
    <property type="term" value="P:methylation"/>
    <property type="evidence" value="ECO:0007669"/>
    <property type="project" value="UniProtKB-KW"/>
</dbReference>
<reference evidence="9 10" key="1">
    <citation type="journal article" date="2019" name="Nat. Ecol. Evol.">
        <title>Megaphylogeny resolves global patterns of mushroom evolution.</title>
        <authorList>
            <person name="Varga T."/>
            <person name="Krizsan K."/>
            <person name="Foldi C."/>
            <person name="Dima B."/>
            <person name="Sanchez-Garcia M."/>
            <person name="Sanchez-Ramirez S."/>
            <person name="Szollosi G.J."/>
            <person name="Szarkandi J.G."/>
            <person name="Papp V."/>
            <person name="Albert L."/>
            <person name="Andreopoulos W."/>
            <person name="Angelini C."/>
            <person name="Antonin V."/>
            <person name="Barry K.W."/>
            <person name="Bougher N.L."/>
            <person name="Buchanan P."/>
            <person name="Buyck B."/>
            <person name="Bense V."/>
            <person name="Catcheside P."/>
            <person name="Chovatia M."/>
            <person name="Cooper J."/>
            <person name="Damon W."/>
            <person name="Desjardin D."/>
            <person name="Finy P."/>
            <person name="Geml J."/>
            <person name="Haridas S."/>
            <person name="Hughes K."/>
            <person name="Justo A."/>
            <person name="Karasinski D."/>
            <person name="Kautmanova I."/>
            <person name="Kiss B."/>
            <person name="Kocsube S."/>
            <person name="Kotiranta H."/>
            <person name="LaButti K.M."/>
            <person name="Lechner B.E."/>
            <person name="Liimatainen K."/>
            <person name="Lipzen A."/>
            <person name="Lukacs Z."/>
            <person name="Mihaltcheva S."/>
            <person name="Morgado L.N."/>
            <person name="Niskanen T."/>
            <person name="Noordeloos M.E."/>
            <person name="Ohm R.A."/>
            <person name="Ortiz-Santana B."/>
            <person name="Ovrebo C."/>
            <person name="Racz N."/>
            <person name="Riley R."/>
            <person name="Savchenko A."/>
            <person name="Shiryaev A."/>
            <person name="Soop K."/>
            <person name="Spirin V."/>
            <person name="Szebenyi C."/>
            <person name="Tomsovsky M."/>
            <person name="Tulloss R.E."/>
            <person name="Uehling J."/>
            <person name="Grigoriev I.V."/>
            <person name="Vagvolgyi C."/>
            <person name="Papp T."/>
            <person name="Martin F.M."/>
            <person name="Miettinen O."/>
            <person name="Hibbett D.S."/>
            <person name="Nagy L.G."/>
        </authorList>
    </citation>
    <scope>NUCLEOTIDE SEQUENCE [LARGE SCALE GENOMIC DNA]</scope>
    <source>
        <strain evidence="9 10">FP101781</strain>
    </source>
</reference>
<evidence type="ECO:0000259" key="7">
    <source>
        <dbReference type="PROSITE" id="PS50280"/>
    </source>
</evidence>
<dbReference type="Pfam" id="PF00856">
    <property type="entry name" value="SET"/>
    <property type="match status" value="1"/>
</dbReference>
<dbReference type="InterPro" id="IPR045318">
    <property type="entry name" value="EZH1/2-like"/>
</dbReference>
<dbReference type="AlphaFoldDB" id="A0A4Y7T5Q6"/>
<accession>A0A4Y7T5Q6</accession>
<dbReference type="InterPro" id="IPR046341">
    <property type="entry name" value="SET_dom_sf"/>
</dbReference>
<dbReference type="STRING" id="71717.A0A4Y7T5Q6"/>
<comment type="caution">
    <text evidence="9">The sequence shown here is derived from an EMBL/GenBank/DDBJ whole genome shotgun (WGS) entry which is preliminary data.</text>
</comment>
<dbReference type="GO" id="GO:0046976">
    <property type="term" value="F:histone H3K27 methyltransferase activity"/>
    <property type="evidence" value="ECO:0007669"/>
    <property type="project" value="TreeGrafter"/>
</dbReference>
<gene>
    <name evidence="9" type="ORF">FA13DRAFT_1734691</name>
</gene>
<evidence type="ECO:0000256" key="4">
    <source>
        <dbReference type="ARBA" id="ARBA00023015"/>
    </source>
</evidence>
<dbReference type="SUPFAM" id="SSF82199">
    <property type="entry name" value="SET domain"/>
    <property type="match status" value="1"/>
</dbReference>
<dbReference type="EMBL" id="QPFP01000027">
    <property type="protein sequence ID" value="TEB29506.1"/>
    <property type="molecule type" value="Genomic_DNA"/>
</dbReference>
<dbReference type="GO" id="GO:0031507">
    <property type="term" value="P:heterochromatin formation"/>
    <property type="evidence" value="ECO:0007669"/>
    <property type="project" value="TreeGrafter"/>
</dbReference>
<evidence type="ECO:0000313" key="9">
    <source>
        <dbReference type="EMBL" id="TEB29506.1"/>
    </source>
</evidence>
<dbReference type="OrthoDB" id="6141102at2759"/>
<evidence type="ECO:0000256" key="1">
    <source>
        <dbReference type="ARBA" id="ARBA00022603"/>
    </source>
</evidence>
<evidence type="ECO:0000259" key="8">
    <source>
        <dbReference type="PROSITE" id="PS51633"/>
    </source>
</evidence>
<feature type="region of interest" description="Disordered" evidence="6">
    <location>
        <begin position="1"/>
        <end position="21"/>
    </location>
</feature>
<evidence type="ECO:0000256" key="2">
    <source>
        <dbReference type="ARBA" id="ARBA00022679"/>
    </source>
</evidence>
<dbReference type="PROSITE" id="PS50280">
    <property type="entry name" value="SET"/>
    <property type="match status" value="1"/>
</dbReference>
<dbReference type="Gene3D" id="2.170.270.10">
    <property type="entry name" value="SET domain"/>
    <property type="match status" value="1"/>
</dbReference>
<evidence type="ECO:0000256" key="5">
    <source>
        <dbReference type="ARBA" id="ARBA00023163"/>
    </source>
</evidence>
<feature type="compositionally biased region" description="Pro residues" evidence="6">
    <location>
        <begin position="12"/>
        <end position="21"/>
    </location>
</feature>
<sequence length="672" mass="76321">MTAISFGSPEPDLNPPLPFAPDTPPQEIWGTLYNKFYDWKYHESSEYILPIRTMRTTIDVHNSSPDLWTTRTDNRSRGIDTEYFEIVTFGDEEEDEEKSILVEVIVEDGPSDRRVNRSWAPNPRYTTCTPLGSNVAHPPRDTDDTLTAEFARYSDDPTFNLRKYLALHHRFAWQSDQWDPDHEMIKLETVRLLHFQQGISLRGIDDYKFPTFPKIRFDSADGMIWQASQRDVLCWPESQMSPWPQLTLGYIVSHYSELCQDTFSQVQYGSTIFCPNLHCLASASRTCRMHGVPSIREQTPTTVTTEYADGDFCSDRCFLHLKDALLNEEALDALIWPDGTHELETLQAVLKLAPDSEPCGLAVICRLPCDQVFANRRQLYPDQDILDDRAVDPGTDRIPVKYCDEPVEVELPAEDLESEMGTPYLFPRMPPPPCSHSGPCRKNVCSCFDEGYHCERNCRCSRNCPNRWQGCKCKHSKHGSKRSSRGGQCMFFAPHDEDGKLSCPCANVWRECDPEVCRGCKGKRGRNCLNQALQLRRFPQLEISKSQWGYGAYAHQSIPRHTWLGDYLGDIENGIASDSLVAVTEMIHKHTGLNYTFELASGGAGIDSMVAGNETRYLNHSDSKRNCEAQVILVHNTLRVALYTTSKIAPGQELLLNYGNAYWNKDGGQPKA</sequence>
<evidence type="ECO:0000256" key="6">
    <source>
        <dbReference type="SAM" id="MobiDB-lite"/>
    </source>
</evidence>
<feature type="domain" description="SET" evidence="7">
    <location>
        <begin position="539"/>
        <end position="659"/>
    </location>
</feature>
<organism evidence="9 10">
    <name type="scientific">Coprinellus micaceus</name>
    <name type="common">Glistening ink-cap mushroom</name>
    <name type="synonym">Coprinus micaceus</name>
    <dbReference type="NCBI Taxonomy" id="71717"/>
    <lineage>
        <taxon>Eukaryota</taxon>
        <taxon>Fungi</taxon>
        <taxon>Dikarya</taxon>
        <taxon>Basidiomycota</taxon>
        <taxon>Agaricomycotina</taxon>
        <taxon>Agaricomycetes</taxon>
        <taxon>Agaricomycetidae</taxon>
        <taxon>Agaricales</taxon>
        <taxon>Agaricineae</taxon>
        <taxon>Psathyrellaceae</taxon>
        <taxon>Coprinellus</taxon>
    </lineage>
</organism>
<protein>
    <submittedName>
        <fullName evidence="9">SET domain-containing protein</fullName>
    </submittedName>
</protein>
<dbReference type="PANTHER" id="PTHR45747">
    <property type="entry name" value="HISTONE-LYSINE N-METHYLTRANSFERASE E(Z)"/>
    <property type="match status" value="1"/>
</dbReference>
<dbReference type="PROSITE" id="PS51633">
    <property type="entry name" value="CXC"/>
    <property type="match status" value="1"/>
</dbReference>
<evidence type="ECO:0000256" key="3">
    <source>
        <dbReference type="ARBA" id="ARBA00022691"/>
    </source>
</evidence>
<keyword evidence="4" id="KW-0805">Transcription regulation</keyword>
<keyword evidence="3" id="KW-0949">S-adenosyl-L-methionine</keyword>
<keyword evidence="1" id="KW-0489">Methyltransferase</keyword>
<dbReference type="InterPro" id="IPR001214">
    <property type="entry name" value="SET_dom"/>
</dbReference>
<keyword evidence="5" id="KW-0804">Transcription</keyword>
<keyword evidence="10" id="KW-1185">Reference proteome</keyword>
<dbReference type="InterPro" id="IPR026489">
    <property type="entry name" value="CXC_dom"/>
</dbReference>
<feature type="domain" description="CXC" evidence="8">
    <location>
        <begin position="411"/>
        <end position="537"/>
    </location>
</feature>